<protein>
    <submittedName>
        <fullName evidence="1">Uncharacterized protein</fullName>
    </submittedName>
</protein>
<sequence>MPIYGFEYLTWIPKTAMWTCEVDKLDARETWRNYWVDFPEQYPYNTALFICNPRFPLFVRTGAL</sequence>
<proteinExistence type="predicted"/>
<keyword evidence="2" id="KW-1185">Reference proteome</keyword>
<comment type="caution">
    <text evidence="1">The sequence shown here is derived from an EMBL/GenBank/DDBJ whole genome shotgun (WGS) entry which is preliminary data.</text>
</comment>
<evidence type="ECO:0000313" key="2">
    <source>
        <dbReference type="Proteomes" id="UP000198211"/>
    </source>
</evidence>
<gene>
    <name evidence="1" type="ORF">PHMEG_00027601</name>
</gene>
<evidence type="ECO:0000313" key="1">
    <source>
        <dbReference type="EMBL" id="OWZ01084.1"/>
    </source>
</evidence>
<organism evidence="1 2">
    <name type="scientific">Phytophthora megakarya</name>
    <dbReference type="NCBI Taxonomy" id="4795"/>
    <lineage>
        <taxon>Eukaryota</taxon>
        <taxon>Sar</taxon>
        <taxon>Stramenopiles</taxon>
        <taxon>Oomycota</taxon>
        <taxon>Peronosporomycetes</taxon>
        <taxon>Peronosporales</taxon>
        <taxon>Peronosporaceae</taxon>
        <taxon>Phytophthora</taxon>
    </lineage>
</organism>
<dbReference type="Proteomes" id="UP000198211">
    <property type="component" value="Unassembled WGS sequence"/>
</dbReference>
<accession>A0A225V7I3</accession>
<dbReference type="OrthoDB" id="113059at2759"/>
<name>A0A225V7I3_9STRA</name>
<dbReference type="EMBL" id="NBNE01007112">
    <property type="protein sequence ID" value="OWZ01084.1"/>
    <property type="molecule type" value="Genomic_DNA"/>
</dbReference>
<reference evidence="2" key="1">
    <citation type="submission" date="2017-03" db="EMBL/GenBank/DDBJ databases">
        <title>Phytopthora megakarya and P. palmivora, two closely related causual agents of cacao black pod achieved similar genome size and gene model numbers by different mechanisms.</title>
        <authorList>
            <person name="Ali S."/>
            <person name="Shao J."/>
            <person name="Larry D.J."/>
            <person name="Kronmiller B."/>
            <person name="Shen D."/>
            <person name="Strem M.D."/>
            <person name="Melnick R.L."/>
            <person name="Guiltinan M.J."/>
            <person name="Tyler B.M."/>
            <person name="Meinhardt L.W."/>
            <person name="Bailey B.A."/>
        </authorList>
    </citation>
    <scope>NUCLEOTIDE SEQUENCE [LARGE SCALE GENOMIC DNA]</scope>
    <source>
        <strain evidence="2">zdho120</strain>
    </source>
</reference>
<dbReference type="AlphaFoldDB" id="A0A225V7I3"/>